<evidence type="ECO:0000256" key="2">
    <source>
        <dbReference type="SAM" id="MobiDB-lite"/>
    </source>
</evidence>
<evidence type="ECO:0000256" key="1">
    <source>
        <dbReference type="PROSITE-ProRule" id="PRU00235"/>
    </source>
</evidence>
<feature type="region of interest" description="Disordered" evidence="2">
    <location>
        <begin position="26"/>
        <end position="47"/>
    </location>
</feature>
<protein>
    <submittedName>
        <fullName evidence="3">Similar to RCC1 domain-containing protein 1 acc. no. Q8BTU7</fullName>
    </submittedName>
</protein>
<accession>U4LS30</accession>
<gene>
    <name evidence="3" type="ORF">PCON_12410</name>
</gene>
<dbReference type="InterPro" id="IPR052830">
    <property type="entry name" value="RCC1_domain-containing"/>
</dbReference>
<dbReference type="InterPro" id="IPR009091">
    <property type="entry name" value="RCC1/BLIP-II"/>
</dbReference>
<dbReference type="Pfam" id="PF00415">
    <property type="entry name" value="RCC1"/>
    <property type="match status" value="1"/>
</dbReference>
<dbReference type="OrthoDB" id="5370059at2759"/>
<dbReference type="EMBL" id="HF935724">
    <property type="protein sequence ID" value="CCX32140.1"/>
    <property type="molecule type" value="Genomic_DNA"/>
</dbReference>
<dbReference type="AlphaFoldDB" id="U4LS30"/>
<evidence type="ECO:0000313" key="4">
    <source>
        <dbReference type="Proteomes" id="UP000018144"/>
    </source>
</evidence>
<sequence length="279" mass="30014">MPHHELLGCGFNAHSQLSFAKYGGAQSTRASSPEDIRSPTSLITTTSTGDDKTLKPVFIGWSDVLLQQDEEVFWYGAGRASKANEAKPAPLNLHGAAASSLSFIGDHSGPLAALSKTGEILLRSGNEFLPAPELGTDWQHIAIAGNGIVCAVKQNCRVFSFPSFSAFTNSCHTRIWSIPTLRILQLIANESSFTLLSHEGEVYTWGDSRYGLGREVTAEEPASEPTIVTALEGLKMVKISTGAWMAGAISNERDLYIWGRASIDQEIEGMGEGEGEVNL</sequence>
<feature type="non-terminal residue" evidence="3">
    <location>
        <position position="279"/>
    </location>
</feature>
<name>U4LS30_PYROM</name>
<keyword evidence="4" id="KW-1185">Reference proteome</keyword>
<dbReference type="eggNOG" id="KOG1426">
    <property type="taxonomic scope" value="Eukaryota"/>
</dbReference>
<dbReference type="PROSITE" id="PS50012">
    <property type="entry name" value="RCC1_3"/>
    <property type="match status" value="1"/>
</dbReference>
<reference evidence="3 4" key="1">
    <citation type="journal article" date="2013" name="PLoS Genet.">
        <title>The genome and development-dependent transcriptomes of Pyronema confluens: a window into fungal evolution.</title>
        <authorList>
            <person name="Traeger S."/>
            <person name="Altegoer F."/>
            <person name="Freitag M."/>
            <person name="Gabaldon T."/>
            <person name="Kempken F."/>
            <person name="Kumar A."/>
            <person name="Marcet-Houben M."/>
            <person name="Poggeler S."/>
            <person name="Stajich J.E."/>
            <person name="Nowrousian M."/>
        </authorList>
    </citation>
    <scope>NUCLEOTIDE SEQUENCE [LARGE SCALE GENOMIC DNA]</scope>
    <source>
        <strain evidence="4">CBS 100304</strain>
        <tissue evidence="3">Vegetative mycelium</tissue>
    </source>
</reference>
<feature type="compositionally biased region" description="Polar residues" evidence="2">
    <location>
        <begin position="38"/>
        <end position="47"/>
    </location>
</feature>
<dbReference type="Gene3D" id="2.130.10.30">
    <property type="entry name" value="Regulator of chromosome condensation 1/beta-lactamase-inhibitor protein II"/>
    <property type="match status" value="1"/>
</dbReference>
<dbReference type="STRING" id="1076935.U4LS30"/>
<dbReference type="PANTHER" id="PTHR46849">
    <property type="entry name" value="RCC1 DOMAIN-CONTAINING PROTEIN 1"/>
    <property type="match status" value="1"/>
</dbReference>
<dbReference type="Proteomes" id="UP000018144">
    <property type="component" value="Unassembled WGS sequence"/>
</dbReference>
<proteinExistence type="predicted"/>
<dbReference type="OMA" id="HHMLPGR"/>
<dbReference type="InterPro" id="IPR000408">
    <property type="entry name" value="Reg_chr_condens"/>
</dbReference>
<dbReference type="PANTHER" id="PTHR46849:SF1">
    <property type="entry name" value="RCC1 DOMAIN-CONTAINING PROTEIN 1"/>
    <property type="match status" value="1"/>
</dbReference>
<feature type="repeat" description="RCC1" evidence="1">
    <location>
        <begin position="200"/>
        <end position="252"/>
    </location>
</feature>
<evidence type="ECO:0000313" key="3">
    <source>
        <dbReference type="EMBL" id="CCX32140.1"/>
    </source>
</evidence>
<dbReference type="SUPFAM" id="SSF50985">
    <property type="entry name" value="RCC1/BLIP-II"/>
    <property type="match status" value="1"/>
</dbReference>
<organism evidence="3 4">
    <name type="scientific">Pyronema omphalodes (strain CBS 100304)</name>
    <name type="common">Pyronema confluens</name>
    <dbReference type="NCBI Taxonomy" id="1076935"/>
    <lineage>
        <taxon>Eukaryota</taxon>
        <taxon>Fungi</taxon>
        <taxon>Dikarya</taxon>
        <taxon>Ascomycota</taxon>
        <taxon>Pezizomycotina</taxon>
        <taxon>Pezizomycetes</taxon>
        <taxon>Pezizales</taxon>
        <taxon>Pyronemataceae</taxon>
        <taxon>Pyronema</taxon>
    </lineage>
</organism>